<keyword evidence="1" id="KW-0472">Membrane</keyword>
<keyword evidence="3" id="KW-1185">Reference proteome</keyword>
<dbReference type="EMBL" id="JASPKY010000373">
    <property type="protein sequence ID" value="KAK9703304.1"/>
    <property type="molecule type" value="Genomic_DNA"/>
</dbReference>
<comment type="caution">
    <text evidence="2">The sequence shown here is derived from an EMBL/GenBank/DDBJ whole genome shotgun (WGS) entry which is preliminary data.</text>
</comment>
<keyword evidence="1" id="KW-0812">Transmembrane</keyword>
<gene>
    <name evidence="2" type="ORF">QE152_g29423</name>
</gene>
<organism evidence="2 3">
    <name type="scientific">Popillia japonica</name>
    <name type="common">Japanese beetle</name>
    <dbReference type="NCBI Taxonomy" id="7064"/>
    <lineage>
        <taxon>Eukaryota</taxon>
        <taxon>Metazoa</taxon>
        <taxon>Ecdysozoa</taxon>
        <taxon>Arthropoda</taxon>
        <taxon>Hexapoda</taxon>
        <taxon>Insecta</taxon>
        <taxon>Pterygota</taxon>
        <taxon>Neoptera</taxon>
        <taxon>Endopterygota</taxon>
        <taxon>Coleoptera</taxon>
        <taxon>Polyphaga</taxon>
        <taxon>Scarabaeiformia</taxon>
        <taxon>Scarabaeidae</taxon>
        <taxon>Rutelinae</taxon>
        <taxon>Popillia</taxon>
    </lineage>
</organism>
<feature type="transmembrane region" description="Helical" evidence="1">
    <location>
        <begin position="289"/>
        <end position="313"/>
    </location>
</feature>
<proteinExistence type="predicted"/>
<name>A0AAW1JHU5_POPJA</name>
<protein>
    <submittedName>
        <fullName evidence="2">Uncharacterized protein</fullName>
    </submittedName>
</protein>
<reference evidence="2 3" key="1">
    <citation type="journal article" date="2024" name="BMC Genomics">
        <title>De novo assembly and annotation of Popillia japonica's genome with initial clues to its potential as an invasive pest.</title>
        <authorList>
            <person name="Cucini C."/>
            <person name="Boschi S."/>
            <person name="Funari R."/>
            <person name="Cardaioli E."/>
            <person name="Iannotti N."/>
            <person name="Marturano G."/>
            <person name="Paoli F."/>
            <person name="Bruttini M."/>
            <person name="Carapelli A."/>
            <person name="Frati F."/>
            <person name="Nardi F."/>
        </authorList>
    </citation>
    <scope>NUCLEOTIDE SEQUENCE [LARGE SCALE GENOMIC DNA]</scope>
    <source>
        <strain evidence="2">DMR45628</strain>
    </source>
</reference>
<sequence>MILYVLPLLVNSQMYQYCSKIPCGGFRTNETTCGTLDHIEDPFADKCTASCDTDCIDGHCNHCFCSAKNVSEFAASSLTNDCKRIKKLTSCNGGGVCVYTEMEHSCDHPRFMINPFHTYECVLRCDGVGTDCGNGWCSASGHCICHLGYRPDVANPRTCVKIPNGDTTEMEKVCYKGFKLDSKGECVSQCECENGCCNDNGICMLTIFLVRKVTTAFPKMSCSDKCSKGSCDADDVCQCKDCDALTTTSPNCEISQNSNVDETSTLTNNRICENSTSSEGMVSKSRHKVYVGIFVSANLILVICIIFLVYVLVMLKKALPQSEGYNLEIDARSPR</sequence>
<evidence type="ECO:0000313" key="2">
    <source>
        <dbReference type="EMBL" id="KAK9703304.1"/>
    </source>
</evidence>
<accession>A0AAW1JHU5</accession>
<evidence type="ECO:0000313" key="3">
    <source>
        <dbReference type="Proteomes" id="UP001458880"/>
    </source>
</evidence>
<dbReference type="AlphaFoldDB" id="A0AAW1JHU5"/>
<keyword evidence="1" id="KW-1133">Transmembrane helix</keyword>
<dbReference type="Proteomes" id="UP001458880">
    <property type="component" value="Unassembled WGS sequence"/>
</dbReference>
<evidence type="ECO:0000256" key="1">
    <source>
        <dbReference type="SAM" id="Phobius"/>
    </source>
</evidence>